<evidence type="ECO:0000256" key="5">
    <source>
        <dbReference type="ARBA" id="ARBA00022481"/>
    </source>
</evidence>
<dbReference type="InterPro" id="IPR000983">
    <property type="entry name" value="Bac_GSPG_pilin"/>
</dbReference>
<evidence type="ECO:0000256" key="1">
    <source>
        <dbReference type="ARBA" id="ARBA00004377"/>
    </source>
</evidence>
<dbReference type="NCBIfam" id="TIGR01710">
    <property type="entry name" value="typeII_sec_gspG"/>
    <property type="match status" value="1"/>
</dbReference>
<evidence type="ECO:0000259" key="12">
    <source>
        <dbReference type="Pfam" id="PF08334"/>
    </source>
</evidence>
<dbReference type="Pfam" id="PF07963">
    <property type="entry name" value="N_methyl"/>
    <property type="match status" value="1"/>
</dbReference>
<dbReference type="GO" id="GO:0015628">
    <property type="term" value="P:protein secretion by the type II secretion system"/>
    <property type="evidence" value="ECO:0007669"/>
    <property type="project" value="InterPro"/>
</dbReference>
<reference evidence="13 14" key="1">
    <citation type="submission" date="2019-07" db="EMBL/GenBank/DDBJ databases">
        <title>Whole genome shotgun sequence of Brevifollis gellanilyticus NBRC 108608.</title>
        <authorList>
            <person name="Hosoyama A."/>
            <person name="Uohara A."/>
            <person name="Ohji S."/>
            <person name="Ichikawa N."/>
        </authorList>
    </citation>
    <scope>NUCLEOTIDE SEQUENCE [LARGE SCALE GENOMIC DNA]</scope>
    <source>
        <strain evidence="13 14">NBRC 108608</strain>
    </source>
</reference>
<dbReference type="InterPro" id="IPR013545">
    <property type="entry name" value="T2SS_protein-GspG_C"/>
</dbReference>
<keyword evidence="8 11" id="KW-1133">Transmembrane helix</keyword>
<evidence type="ECO:0000256" key="2">
    <source>
        <dbReference type="ARBA" id="ARBA00009984"/>
    </source>
</evidence>
<dbReference type="RefSeq" id="WP_146850318.1">
    <property type="nucleotide sequence ID" value="NZ_BKAG01000011.1"/>
</dbReference>
<keyword evidence="5" id="KW-0488">Methylation</keyword>
<comment type="similarity">
    <text evidence="2">Belongs to the GSP G family.</text>
</comment>
<dbReference type="PRINTS" id="PR00813">
    <property type="entry name" value="BCTERIALGSPG"/>
</dbReference>
<evidence type="ECO:0000256" key="7">
    <source>
        <dbReference type="ARBA" id="ARBA00022692"/>
    </source>
</evidence>
<dbReference type="InterPro" id="IPR010054">
    <property type="entry name" value="Type2_sec_GspG"/>
</dbReference>
<keyword evidence="9 11" id="KW-0472">Membrane</keyword>
<evidence type="ECO:0000313" key="13">
    <source>
        <dbReference type="EMBL" id="GEP42729.1"/>
    </source>
</evidence>
<dbReference type="Pfam" id="PF08334">
    <property type="entry name" value="T2SSG"/>
    <property type="match status" value="1"/>
</dbReference>
<evidence type="ECO:0000256" key="11">
    <source>
        <dbReference type="SAM" id="Phobius"/>
    </source>
</evidence>
<dbReference type="GO" id="GO:0015627">
    <property type="term" value="C:type II protein secretion system complex"/>
    <property type="evidence" value="ECO:0007669"/>
    <property type="project" value="InterPro"/>
</dbReference>
<keyword evidence="6" id="KW-0997">Cell inner membrane</keyword>
<dbReference type="EMBL" id="BKAG01000011">
    <property type="protein sequence ID" value="GEP42729.1"/>
    <property type="molecule type" value="Genomic_DNA"/>
</dbReference>
<evidence type="ECO:0000256" key="8">
    <source>
        <dbReference type="ARBA" id="ARBA00022989"/>
    </source>
</evidence>
<dbReference type="Gene3D" id="3.30.700.10">
    <property type="entry name" value="Glycoprotein, Type 4 Pilin"/>
    <property type="match status" value="1"/>
</dbReference>
<keyword evidence="4" id="KW-1003">Cell membrane</keyword>
<proteinExistence type="inferred from homology"/>
<accession>A0A512M7L7</accession>
<dbReference type="GO" id="GO:0005886">
    <property type="term" value="C:plasma membrane"/>
    <property type="evidence" value="ECO:0007669"/>
    <property type="project" value="UniProtKB-SubCell"/>
</dbReference>
<gene>
    <name evidence="13" type="primary">gspG</name>
    <name evidence="13" type="ORF">BGE01nite_20200</name>
</gene>
<keyword evidence="14" id="KW-1185">Reference proteome</keyword>
<sequence length="151" mass="16912">MTPNLPTSRRLARAGFTLIEIVIVLTIISILAAGSIYMLKGNVDVAKESRVDSDLSNIMTQLQLYEARNMRAPTTEQGLKALVEQPNTEPRPEKWIQLLEAVPKDPWGMEYKYRYPAQKSKKPYDVYSVGKDGADGTEDDLGNWPQNTAAK</sequence>
<dbReference type="PROSITE" id="PS00409">
    <property type="entry name" value="PROKAR_NTER_METHYL"/>
    <property type="match status" value="1"/>
</dbReference>
<comment type="caution">
    <text evidence="13">The sequence shown here is derived from an EMBL/GenBank/DDBJ whole genome shotgun (WGS) entry which is preliminary data.</text>
</comment>
<keyword evidence="7 11" id="KW-0812">Transmembrane</keyword>
<dbReference type="NCBIfam" id="TIGR02532">
    <property type="entry name" value="IV_pilin_GFxxxE"/>
    <property type="match status" value="1"/>
</dbReference>
<feature type="domain" description="Type II secretion system protein GspG C-terminal" evidence="12">
    <location>
        <begin position="41"/>
        <end position="144"/>
    </location>
</feature>
<comment type="subcellular location">
    <subcellularLocation>
        <location evidence="1">Cell inner membrane</location>
        <topology evidence="1">Single-pass membrane protein</topology>
    </subcellularLocation>
</comment>
<organism evidence="13 14">
    <name type="scientific">Brevifollis gellanilyticus</name>
    <dbReference type="NCBI Taxonomy" id="748831"/>
    <lineage>
        <taxon>Bacteria</taxon>
        <taxon>Pseudomonadati</taxon>
        <taxon>Verrucomicrobiota</taxon>
        <taxon>Verrucomicrobiia</taxon>
        <taxon>Verrucomicrobiales</taxon>
        <taxon>Verrucomicrobiaceae</taxon>
    </lineage>
</organism>
<evidence type="ECO:0000256" key="10">
    <source>
        <dbReference type="SAM" id="MobiDB-lite"/>
    </source>
</evidence>
<dbReference type="InterPro" id="IPR045584">
    <property type="entry name" value="Pilin-like"/>
</dbReference>
<protein>
    <recommendedName>
        <fullName evidence="3">Type II secretion system core protein G</fullName>
    </recommendedName>
</protein>
<dbReference type="OrthoDB" id="9795612at2"/>
<name>A0A512M7L7_9BACT</name>
<evidence type="ECO:0000256" key="4">
    <source>
        <dbReference type="ARBA" id="ARBA00022475"/>
    </source>
</evidence>
<feature type="region of interest" description="Disordered" evidence="10">
    <location>
        <begin position="124"/>
        <end position="151"/>
    </location>
</feature>
<evidence type="ECO:0000256" key="3">
    <source>
        <dbReference type="ARBA" id="ARBA00020042"/>
    </source>
</evidence>
<feature type="transmembrane region" description="Helical" evidence="11">
    <location>
        <begin position="12"/>
        <end position="39"/>
    </location>
</feature>
<evidence type="ECO:0000256" key="9">
    <source>
        <dbReference type="ARBA" id="ARBA00023136"/>
    </source>
</evidence>
<dbReference type="Proteomes" id="UP000321577">
    <property type="component" value="Unassembled WGS sequence"/>
</dbReference>
<evidence type="ECO:0000256" key="6">
    <source>
        <dbReference type="ARBA" id="ARBA00022519"/>
    </source>
</evidence>
<dbReference type="AlphaFoldDB" id="A0A512M7L7"/>
<evidence type="ECO:0000313" key="14">
    <source>
        <dbReference type="Proteomes" id="UP000321577"/>
    </source>
</evidence>
<dbReference type="InterPro" id="IPR012902">
    <property type="entry name" value="N_methyl_site"/>
</dbReference>
<dbReference type="SUPFAM" id="SSF54523">
    <property type="entry name" value="Pili subunits"/>
    <property type="match status" value="1"/>
</dbReference>